<name>A0A9X8RLL4_CLODI</name>
<evidence type="ECO:0000313" key="1">
    <source>
        <dbReference type="EMBL" id="SJT00712.1"/>
    </source>
</evidence>
<proteinExistence type="predicted"/>
<reference evidence="1 2" key="1">
    <citation type="submission" date="2017-02" db="EMBL/GenBank/DDBJ databases">
        <authorList>
            <consortium name="Pathogen Informatics"/>
        </authorList>
    </citation>
    <scope>NUCLEOTIDE SEQUENCE [LARGE SCALE GENOMIC DNA]</scope>
    <source>
        <strain evidence="1 2">VRECD0157</strain>
    </source>
</reference>
<sequence>MATPVKDIYKQFLSLINDEEMLLLEEEIIEEMMYSYLQKATFDFYECRKDLSIIGQEESCITIPIGQSEFIIEYNNKFAEIKLIGKYTDKEYEINKDYNIKYKEEDCTITFETETEEEILFKSKYLGEIISDLDLDEIIILAYGMMIWWLQPKILREENLKQMLTDSDYNTKSGANMLAKLCSLEIQIREQLAKYKTRYSYKGFKGWDKIE</sequence>
<gene>
    <name evidence="1" type="ORF">SAMEA3375112_03411</name>
</gene>
<dbReference type="AlphaFoldDB" id="A0A9X8RLL4"/>
<protein>
    <submittedName>
        <fullName evidence="1">Uncharacterized protein</fullName>
    </submittedName>
</protein>
<accession>A0A9X8RLL4</accession>
<evidence type="ECO:0000313" key="2">
    <source>
        <dbReference type="Proteomes" id="UP000189137"/>
    </source>
</evidence>
<dbReference type="RefSeq" id="WP_021394612.1">
    <property type="nucleotide sequence ID" value="NZ_CAADAQ010000012.1"/>
</dbReference>
<dbReference type="EMBL" id="FUPS01000014">
    <property type="protein sequence ID" value="SJT00712.1"/>
    <property type="molecule type" value="Genomic_DNA"/>
</dbReference>
<comment type="caution">
    <text evidence="1">The sequence shown here is derived from an EMBL/GenBank/DDBJ whole genome shotgun (WGS) entry which is preliminary data.</text>
</comment>
<organism evidence="1 2">
    <name type="scientific">Clostridioides difficile</name>
    <name type="common">Peptoclostridium difficile</name>
    <dbReference type="NCBI Taxonomy" id="1496"/>
    <lineage>
        <taxon>Bacteria</taxon>
        <taxon>Bacillati</taxon>
        <taxon>Bacillota</taxon>
        <taxon>Clostridia</taxon>
        <taxon>Peptostreptococcales</taxon>
        <taxon>Peptostreptococcaceae</taxon>
        <taxon>Clostridioides</taxon>
    </lineage>
</organism>
<dbReference type="Proteomes" id="UP000189137">
    <property type="component" value="Unassembled WGS sequence"/>
</dbReference>